<keyword evidence="4" id="KW-1185">Reference proteome</keyword>
<dbReference type="VEuPathDB" id="FungiDB:MAPG_04721"/>
<sequence>MCYQINYMLPCEHVRTHIVYCADAPPASTASELPSSTAGPRSERRSKGPKSSSKSRGGGGGGAHERHGSSMLGFDLLPNNDSPATVQKPDAADAARCPFEEKNRCWNCCWCGKQGNDTGRCRCVMIIEGNHVECEHICCGNCTAA</sequence>
<accession>A0A0C4DXG8</accession>
<organism evidence="3 4">
    <name type="scientific">Magnaporthiopsis poae (strain ATCC 64411 / 73-15)</name>
    <name type="common">Kentucky bluegrass fungus</name>
    <name type="synonym">Magnaporthe poae</name>
    <dbReference type="NCBI Taxonomy" id="644358"/>
    <lineage>
        <taxon>Eukaryota</taxon>
        <taxon>Fungi</taxon>
        <taxon>Dikarya</taxon>
        <taxon>Ascomycota</taxon>
        <taxon>Pezizomycotina</taxon>
        <taxon>Sordariomycetes</taxon>
        <taxon>Sordariomycetidae</taxon>
        <taxon>Magnaporthales</taxon>
        <taxon>Magnaporthaceae</taxon>
        <taxon>Magnaporthiopsis</taxon>
    </lineage>
</organism>
<dbReference type="OrthoDB" id="5149687at2759"/>
<dbReference type="EMBL" id="ADBL01001106">
    <property type="status" value="NOT_ANNOTATED_CDS"/>
    <property type="molecule type" value="Genomic_DNA"/>
</dbReference>
<reference evidence="3" key="5">
    <citation type="submission" date="2015-06" db="UniProtKB">
        <authorList>
            <consortium name="EnsemblFungi"/>
        </authorList>
    </citation>
    <scope>IDENTIFICATION</scope>
    <source>
        <strain evidence="3">ATCC 64411</strain>
    </source>
</reference>
<dbReference type="EnsemblFungi" id="MAPG_04721T0">
    <property type="protein sequence ID" value="MAPG_04721T0"/>
    <property type="gene ID" value="MAPG_04721"/>
</dbReference>
<feature type="region of interest" description="Disordered" evidence="1">
    <location>
        <begin position="28"/>
        <end position="88"/>
    </location>
</feature>
<dbReference type="OMA" id="VYCADAP"/>
<feature type="compositionally biased region" description="Polar residues" evidence="1">
    <location>
        <begin position="28"/>
        <end position="39"/>
    </location>
</feature>
<dbReference type="eggNOG" id="ENOG502T4E9">
    <property type="taxonomic scope" value="Eukaryota"/>
</dbReference>
<gene>
    <name evidence="2" type="ORF">MAPG_04721</name>
</gene>
<name>A0A0C4DXG8_MAGP6</name>
<reference evidence="4" key="1">
    <citation type="submission" date="2010-05" db="EMBL/GenBank/DDBJ databases">
        <title>The genome sequence of Magnaporthe poae strain ATCC 64411.</title>
        <authorList>
            <person name="Ma L.-J."/>
            <person name="Dead R."/>
            <person name="Young S."/>
            <person name="Zeng Q."/>
            <person name="Koehrsen M."/>
            <person name="Alvarado L."/>
            <person name="Berlin A."/>
            <person name="Chapman S.B."/>
            <person name="Chen Z."/>
            <person name="Freedman E."/>
            <person name="Gellesch M."/>
            <person name="Goldberg J."/>
            <person name="Griggs A."/>
            <person name="Gujja S."/>
            <person name="Heilman E.R."/>
            <person name="Heiman D."/>
            <person name="Hepburn T."/>
            <person name="Howarth C."/>
            <person name="Jen D."/>
            <person name="Larson L."/>
            <person name="Mehta T."/>
            <person name="Neiman D."/>
            <person name="Pearson M."/>
            <person name="Roberts A."/>
            <person name="Saif S."/>
            <person name="Shea T."/>
            <person name="Shenoy N."/>
            <person name="Sisk P."/>
            <person name="Stolte C."/>
            <person name="Sykes S."/>
            <person name="Walk T."/>
            <person name="White J."/>
            <person name="Yandava C."/>
            <person name="Haas B."/>
            <person name="Nusbaum C."/>
            <person name="Birren B."/>
        </authorList>
    </citation>
    <scope>NUCLEOTIDE SEQUENCE [LARGE SCALE GENOMIC DNA]</scope>
    <source>
        <strain evidence="4">ATCC 64411 / 73-15</strain>
    </source>
</reference>
<reference evidence="2" key="2">
    <citation type="submission" date="2010-05" db="EMBL/GenBank/DDBJ databases">
        <title>The Genome Sequence of Magnaporthe poae strain ATCC 64411.</title>
        <authorList>
            <consortium name="The Broad Institute Genome Sequencing Platform"/>
            <consortium name="Broad Institute Genome Sequencing Center for Infectious Disease"/>
            <person name="Ma L.-J."/>
            <person name="Dead R."/>
            <person name="Young S."/>
            <person name="Zeng Q."/>
            <person name="Koehrsen M."/>
            <person name="Alvarado L."/>
            <person name="Berlin A."/>
            <person name="Chapman S.B."/>
            <person name="Chen Z."/>
            <person name="Freedman E."/>
            <person name="Gellesch M."/>
            <person name="Goldberg J."/>
            <person name="Griggs A."/>
            <person name="Gujja S."/>
            <person name="Heilman E.R."/>
            <person name="Heiman D."/>
            <person name="Hepburn T."/>
            <person name="Howarth C."/>
            <person name="Jen D."/>
            <person name="Larson L."/>
            <person name="Mehta T."/>
            <person name="Neiman D."/>
            <person name="Pearson M."/>
            <person name="Roberts A."/>
            <person name="Saif S."/>
            <person name="Shea T."/>
            <person name="Shenoy N."/>
            <person name="Sisk P."/>
            <person name="Stolte C."/>
            <person name="Sykes S."/>
            <person name="Walk T."/>
            <person name="White J."/>
            <person name="Yandava C."/>
            <person name="Haas B."/>
            <person name="Nusbaum C."/>
            <person name="Birren B."/>
        </authorList>
    </citation>
    <scope>NUCLEOTIDE SEQUENCE</scope>
    <source>
        <strain evidence="2">ATCC 64411</strain>
    </source>
</reference>
<dbReference type="Proteomes" id="UP000011715">
    <property type="component" value="Unassembled WGS sequence"/>
</dbReference>
<protein>
    <submittedName>
        <fullName evidence="2 3">Uncharacterized protein</fullName>
    </submittedName>
</protein>
<dbReference type="EMBL" id="GL876968">
    <property type="protein sequence ID" value="KLU85700.1"/>
    <property type="molecule type" value="Genomic_DNA"/>
</dbReference>
<proteinExistence type="predicted"/>
<dbReference type="EMBL" id="ADBL01001105">
    <property type="status" value="NOT_ANNOTATED_CDS"/>
    <property type="molecule type" value="Genomic_DNA"/>
</dbReference>
<evidence type="ECO:0000256" key="1">
    <source>
        <dbReference type="SAM" id="MobiDB-lite"/>
    </source>
</evidence>
<evidence type="ECO:0000313" key="3">
    <source>
        <dbReference type="EnsemblFungi" id="MAPG_04721T0"/>
    </source>
</evidence>
<reference evidence="2" key="3">
    <citation type="submission" date="2011-03" db="EMBL/GenBank/DDBJ databases">
        <title>Annotation of Magnaporthe poae ATCC 64411.</title>
        <authorList>
            <person name="Ma L.-J."/>
            <person name="Dead R."/>
            <person name="Young S.K."/>
            <person name="Zeng Q."/>
            <person name="Gargeya S."/>
            <person name="Fitzgerald M."/>
            <person name="Haas B."/>
            <person name="Abouelleil A."/>
            <person name="Alvarado L."/>
            <person name="Arachchi H.M."/>
            <person name="Berlin A."/>
            <person name="Brown A."/>
            <person name="Chapman S.B."/>
            <person name="Chen Z."/>
            <person name="Dunbar C."/>
            <person name="Freedman E."/>
            <person name="Gearin G."/>
            <person name="Gellesch M."/>
            <person name="Goldberg J."/>
            <person name="Griggs A."/>
            <person name="Gujja S."/>
            <person name="Heiman D."/>
            <person name="Howarth C."/>
            <person name="Larson L."/>
            <person name="Lui A."/>
            <person name="MacDonald P.J.P."/>
            <person name="Mehta T."/>
            <person name="Montmayeur A."/>
            <person name="Murphy C."/>
            <person name="Neiman D."/>
            <person name="Pearson M."/>
            <person name="Priest M."/>
            <person name="Roberts A."/>
            <person name="Saif S."/>
            <person name="Shea T."/>
            <person name="Shenoy N."/>
            <person name="Sisk P."/>
            <person name="Stolte C."/>
            <person name="Sykes S."/>
            <person name="Yandava C."/>
            <person name="Wortman J."/>
            <person name="Nusbaum C."/>
            <person name="Birren B."/>
        </authorList>
    </citation>
    <scope>NUCLEOTIDE SEQUENCE</scope>
    <source>
        <strain evidence="2">ATCC 64411</strain>
    </source>
</reference>
<evidence type="ECO:0000313" key="2">
    <source>
        <dbReference type="EMBL" id="KLU85700.1"/>
    </source>
</evidence>
<reference evidence="3" key="4">
    <citation type="journal article" date="2015" name="G3 (Bethesda)">
        <title>Genome sequences of three phytopathogenic species of the Magnaporthaceae family of fungi.</title>
        <authorList>
            <person name="Okagaki L.H."/>
            <person name="Nunes C.C."/>
            <person name="Sailsbery J."/>
            <person name="Clay B."/>
            <person name="Brown D."/>
            <person name="John T."/>
            <person name="Oh Y."/>
            <person name="Young N."/>
            <person name="Fitzgerald M."/>
            <person name="Haas B.J."/>
            <person name="Zeng Q."/>
            <person name="Young S."/>
            <person name="Adiconis X."/>
            <person name="Fan L."/>
            <person name="Levin J.Z."/>
            <person name="Mitchell T.K."/>
            <person name="Okubara P.A."/>
            <person name="Farman M.L."/>
            <person name="Kohn L.M."/>
            <person name="Birren B."/>
            <person name="Ma L.-J."/>
            <person name="Dean R.A."/>
        </authorList>
    </citation>
    <scope>NUCLEOTIDE SEQUENCE</scope>
    <source>
        <strain evidence="3">ATCC 64411 / 73-15</strain>
    </source>
</reference>
<dbReference type="AlphaFoldDB" id="A0A0C4DXG8"/>
<evidence type="ECO:0000313" key="4">
    <source>
        <dbReference type="Proteomes" id="UP000011715"/>
    </source>
</evidence>